<dbReference type="Proteomes" id="UP000196877">
    <property type="component" value="Chromosome"/>
</dbReference>
<keyword evidence="9" id="KW-1185">Reference proteome</keyword>
<evidence type="ECO:0000256" key="5">
    <source>
        <dbReference type="ARBA" id="ARBA00022989"/>
    </source>
</evidence>
<name>A0ABN5AIJ6_9BACI</name>
<evidence type="ECO:0000313" key="8">
    <source>
        <dbReference type="EMBL" id="ASB90537.1"/>
    </source>
</evidence>
<dbReference type="PANTHER" id="PTHR34582:SF2">
    <property type="entry name" value="UPF0702 TRANSMEMBRANE PROTEIN YDFR"/>
    <property type="match status" value="1"/>
</dbReference>
<dbReference type="InterPro" id="IPR007353">
    <property type="entry name" value="DUF421"/>
</dbReference>
<reference evidence="8 9" key="1">
    <citation type="submission" date="2017-06" db="EMBL/GenBank/DDBJ databases">
        <title>Genome sequence of Bacillus sonorensis strain SRCM101395.</title>
        <authorList>
            <person name="Cho S.H."/>
        </authorList>
    </citation>
    <scope>NUCLEOTIDE SEQUENCE [LARGE SCALE GENOMIC DNA]</scope>
    <source>
        <strain evidence="8 9">SRCM101395</strain>
    </source>
</reference>
<evidence type="ECO:0000256" key="6">
    <source>
        <dbReference type="ARBA" id="ARBA00023136"/>
    </source>
</evidence>
<dbReference type="Gene3D" id="3.30.240.20">
    <property type="entry name" value="bsu07140 like domains"/>
    <property type="match status" value="1"/>
</dbReference>
<keyword evidence="6" id="KW-0472">Membrane</keyword>
<dbReference type="GeneID" id="92854850"/>
<protein>
    <submittedName>
        <fullName evidence="8">UPF0702 transmembrane protein YdfR</fullName>
    </submittedName>
</protein>
<keyword evidence="3" id="KW-1003">Cell membrane</keyword>
<organism evidence="8 9">
    <name type="scientific">Bacillus sonorensis</name>
    <dbReference type="NCBI Taxonomy" id="119858"/>
    <lineage>
        <taxon>Bacteria</taxon>
        <taxon>Bacillati</taxon>
        <taxon>Bacillota</taxon>
        <taxon>Bacilli</taxon>
        <taxon>Bacillales</taxon>
        <taxon>Bacillaceae</taxon>
        <taxon>Bacillus</taxon>
    </lineage>
</organism>
<comment type="similarity">
    <text evidence="2">Belongs to the UPF0702 family.</text>
</comment>
<keyword evidence="4 8" id="KW-0812">Transmembrane</keyword>
<gene>
    <name evidence="8" type="ORF">S101395_04035</name>
</gene>
<evidence type="ECO:0000313" key="9">
    <source>
        <dbReference type="Proteomes" id="UP000196877"/>
    </source>
</evidence>
<dbReference type="EMBL" id="CP021920">
    <property type="protein sequence ID" value="ASB90537.1"/>
    <property type="molecule type" value="Genomic_DNA"/>
</dbReference>
<feature type="domain" description="YetF C-terminal" evidence="7">
    <location>
        <begin position="15"/>
        <end position="85"/>
    </location>
</feature>
<dbReference type="InterPro" id="IPR023090">
    <property type="entry name" value="UPF0702_alpha/beta_dom_sf"/>
</dbReference>
<evidence type="ECO:0000256" key="4">
    <source>
        <dbReference type="ARBA" id="ARBA00022692"/>
    </source>
</evidence>
<evidence type="ECO:0000259" key="7">
    <source>
        <dbReference type="Pfam" id="PF04239"/>
    </source>
</evidence>
<evidence type="ECO:0000256" key="2">
    <source>
        <dbReference type="ARBA" id="ARBA00006448"/>
    </source>
</evidence>
<evidence type="ECO:0000256" key="1">
    <source>
        <dbReference type="ARBA" id="ARBA00004651"/>
    </source>
</evidence>
<sequence length="130" mass="14745">MIFIIVLLLIEYLKMKFDFLENVISGKAVVLVENGALNLKNLKKHRMTVDQLEMRLRTQGISKMFDVKNVTLESNGQIGYELTDEAKPLTVGEFKNLLQLHTSAKSASADDNLFKEISEGHPESHDKQLQ</sequence>
<dbReference type="Pfam" id="PF04239">
    <property type="entry name" value="DUF421"/>
    <property type="match status" value="1"/>
</dbReference>
<comment type="subcellular location">
    <subcellularLocation>
        <location evidence="1">Cell membrane</location>
        <topology evidence="1">Multi-pass membrane protein</topology>
    </subcellularLocation>
</comment>
<accession>A0ABN5AIJ6</accession>
<keyword evidence="5" id="KW-1133">Transmembrane helix</keyword>
<dbReference type="RefSeq" id="WP_006638857.1">
    <property type="nucleotide sequence ID" value="NZ_CABJEH010000006.1"/>
</dbReference>
<evidence type="ECO:0000256" key="3">
    <source>
        <dbReference type="ARBA" id="ARBA00022475"/>
    </source>
</evidence>
<proteinExistence type="inferred from homology"/>
<dbReference type="PANTHER" id="PTHR34582">
    <property type="entry name" value="UPF0702 TRANSMEMBRANE PROTEIN YCAP"/>
    <property type="match status" value="1"/>
</dbReference>